<evidence type="ECO:0000256" key="3">
    <source>
        <dbReference type="PROSITE-ProRule" id="PRU00591"/>
    </source>
</evidence>
<evidence type="ECO:0000259" key="6">
    <source>
        <dbReference type="SMART" id="SM00646"/>
    </source>
</evidence>
<dbReference type="InterPro" id="IPR018337">
    <property type="entry name" value="Cell_wall/Cho-bd_repeat"/>
</dbReference>
<dbReference type="PROSITE" id="PS51170">
    <property type="entry name" value="CW"/>
    <property type="match status" value="1"/>
</dbReference>
<feature type="compositionally biased region" description="Polar residues" evidence="4">
    <location>
        <begin position="468"/>
        <end position="483"/>
    </location>
</feature>
<feature type="domain" description="MurNAc-LAA" evidence="6">
    <location>
        <begin position="97"/>
        <end position="217"/>
    </location>
</feature>
<evidence type="ECO:0000256" key="2">
    <source>
        <dbReference type="ARBA" id="ARBA00022801"/>
    </source>
</evidence>
<dbReference type="EMBL" id="JAAWUZ010000007">
    <property type="protein sequence ID" value="NSG29369.1"/>
    <property type="molecule type" value="Genomic_DNA"/>
</dbReference>
<dbReference type="Pfam" id="PF01473">
    <property type="entry name" value="Choline_bind_1"/>
    <property type="match status" value="4"/>
</dbReference>
<dbReference type="SMART" id="SM00646">
    <property type="entry name" value="Ami_3"/>
    <property type="match status" value="1"/>
</dbReference>
<dbReference type="SUPFAM" id="SSF53187">
    <property type="entry name" value="Zn-dependent exopeptidases"/>
    <property type="match status" value="1"/>
</dbReference>
<dbReference type="Pfam" id="PF19127">
    <property type="entry name" value="Choline_bind_3"/>
    <property type="match status" value="1"/>
</dbReference>
<evidence type="ECO:0000313" key="8">
    <source>
        <dbReference type="Proteomes" id="UP000821846"/>
    </source>
</evidence>
<dbReference type="CDD" id="cd02696">
    <property type="entry name" value="MurNAc-LAA"/>
    <property type="match status" value="1"/>
</dbReference>
<evidence type="ECO:0000256" key="5">
    <source>
        <dbReference type="SAM" id="SignalP"/>
    </source>
</evidence>
<dbReference type="PANTHER" id="PTHR30404:SF0">
    <property type="entry name" value="N-ACETYLMURAMOYL-L-ALANINE AMIDASE AMIC"/>
    <property type="match status" value="1"/>
</dbReference>
<keyword evidence="2" id="KW-0378">Hydrolase</keyword>
<organism evidence="7 8">
    <name type="scientific">Faecalicatena fissicatena</name>
    <dbReference type="NCBI Taxonomy" id="290055"/>
    <lineage>
        <taxon>Bacteria</taxon>
        <taxon>Bacillati</taxon>
        <taxon>Bacillota</taxon>
        <taxon>Clostridia</taxon>
        <taxon>Lachnospirales</taxon>
        <taxon>Lachnospiraceae</taxon>
        <taxon>Faecalicatena</taxon>
    </lineage>
</organism>
<evidence type="ECO:0000256" key="1">
    <source>
        <dbReference type="ARBA" id="ARBA00022737"/>
    </source>
</evidence>
<protein>
    <recommendedName>
        <fullName evidence="6">MurNAc-LAA domain-containing protein</fullName>
    </recommendedName>
</protein>
<gene>
    <name evidence="7" type="ORF">HFM93_03550</name>
</gene>
<dbReference type="InterPro" id="IPR002508">
    <property type="entry name" value="MurNAc-LAA_cat"/>
</dbReference>
<reference evidence="7 8" key="1">
    <citation type="journal article" date="2020" name="Cell Host Microbe">
        <title>Functional and Genomic Variation between Human-Derived Isolates of Lachnospiraceae Reveals Inter- and Intra-Species Diversity.</title>
        <authorList>
            <person name="Sorbara M.T."/>
            <person name="Littmann E.R."/>
            <person name="Fontana E."/>
            <person name="Moody T.U."/>
            <person name="Kohout C.E."/>
            <person name="Gjonbalaj M."/>
            <person name="Eaton V."/>
            <person name="Seok R."/>
            <person name="Leiner I.M."/>
            <person name="Pamer E.G."/>
        </authorList>
    </citation>
    <scope>NUCLEOTIDE SEQUENCE [LARGE SCALE GENOMIC DNA]</scope>
    <source>
        <strain evidence="7 8">MSK.14.16</strain>
    </source>
</reference>
<dbReference type="RefSeq" id="WP_173865860.1">
    <property type="nucleotide sequence ID" value="NZ_JAAWUU010000008.1"/>
</dbReference>
<dbReference type="InterPro" id="IPR050695">
    <property type="entry name" value="N-acetylmuramoyl_amidase_3"/>
</dbReference>
<keyword evidence="5" id="KW-0732">Signal</keyword>
<dbReference type="Proteomes" id="UP000821846">
    <property type="component" value="Unassembled WGS sequence"/>
</dbReference>
<keyword evidence="8" id="KW-1185">Reference proteome</keyword>
<evidence type="ECO:0000313" key="7">
    <source>
        <dbReference type="EMBL" id="NSG29369.1"/>
    </source>
</evidence>
<dbReference type="Gene3D" id="3.40.630.40">
    <property type="entry name" value="Zn-dependent exopeptidases"/>
    <property type="match status" value="1"/>
</dbReference>
<feature type="region of interest" description="Disordered" evidence="4">
    <location>
        <begin position="461"/>
        <end position="490"/>
    </location>
</feature>
<dbReference type="Pfam" id="PF01520">
    <property type="entry name" value="Amidase_3"/>
    <property type="match status" value="1"/>
</dbReference>
<dbReference type="Gene3D" id="2.10.270.10">
    <property type="entry name" value="Cholin Binding"/>
    <property type="match status" value="3"/>
</dbReference>
<evidence type="ECO:0000256" key="4">
    <source>
        <dbReference type="SAM" id="MobiDB-lite"/>
    </source>
</evidence>
<feature type="chain" id="PRO_5046285543" description="MurNAc-LAA domain-containing protein" evidence="5">
    <location>
        <begin position="27"/>
        <end position="490"/>
    </location>
</feature>
<feature type="repeat" description="Cell wall-binding" evidence="3">
    <location>
        <begin position="267"/>
        <end position="286"/>
    </location>
</feature>
<keyword evidence="1" id="KW-0677">Repeat</keyword>
<accession>A0ABX2GUV6</accession>
<name>A0ABX2GUV6_9FIRM</name>
<proteinExistence type="predicted"/>
<feature type="signal peptide" evidence="5">
    <location>
        <begin position="1"/>
        <end position="26"/>
    </location>
</feature>
<dbReference type="PANTHER" id="PTHR30404">
    <property type="entry name" value="N-ACETYLMURAMOYL-L-ALANINE AMIDASE"/>
    <property type="match status" value="1"/>
</dbReference>
<sequence>MKKILKNLAAAAMLGLVFCTGVTSHASNGNVVLVLDPGHDVHDAGARRTWNGVTYAEETITLKMAQYCKEELEKYSGIVVYMTRFSNNVDMDRYDRVKVAKDLGADALVSLHINSTGNQQDTVSGALAYVPISSNKADYAVEARALAADIVSNLSTVGMKNLGYLKGEGLGIIYYGRQWKIPTMIIEHGFVNNPSDCLKYYGSDAKIKAVAVADATAIARHYGITKMRGWNQIGDEWIYLDKNGNKKTGWITDAGKEYYLDEEGHKVSGFVKINDKKYYFNEDGSAYSGFLQANGALYYVKNGGQVMTGRFKIGEKQYYAAKGGKLYRGFKVRKGYKYYFDPETGAALSGLQKIGANYYYFDVAGRMQTGWVKVGSRTCYFKKSTGVRRSGWFKYRGKYYYLNPKTGAKMKKRWVVYNGNYYYLDRKGVRLTGTKAVIDGKKYRFDANGICKKKTRAEAARQKAEQVTPETGNVTSKTEQVTPETKALSE</sequence>
<comment type="caution">
    <text evidence="7">The sequence shown here is derived from an EMBL/GenBank/DDBJ whole genome shotgun (WGS) entry which is preliminary data.</text>
</comment>
<dbReference type="SUPFAM" id="SSF69360">
    <property type="entry name" value="Cell wall binding repeat"/>
    <property type="match status" value="1"/>
</dbReference>